<dbReference type="PANTHER" id="PTHR28298">
    <property type="entry name" value="EISOSOME PROTEIN 1"/>
    <property type="match status" value="1"/>
</dbReference>
<feature type="compositionally biased region" description="Low complexity" evidence="1">
    <location>
        <begin position="580"/>
        <end position="593"/>
    </location>
</feature>
<reference evidence="2" key="1">
    <citation type="submission" date="2023-06" db="EMBL/GenBank/DDBJ databases">
        <title>Genome-scale phylogeny and comparative genomics of the fungal order Sordariales.</title>
        <authorList>
            <consortium name="Lawrence Berkeley National Laboratory"/>
            <person name="Hensen N."/>
            <person name="Bonometti L."/>
            <person name="Westerberg I."/>
            <person name="Brannstrom I.O."/>
            <person name="Guillou S."/>
            <person name="Cros-Aarteil S."/>
            <person name="Calhoun S."/>
            <person name="Haridas S."/>
            <person name="Kuo A."/>
            <person name="Mondo S."/>
            <person name="Pangilinan J."/>
            <person name="Riley R."/>
            <person name="Labutti K."/>
            <person name="Andreopoulos B."/>
            <person name="Lipzen A."/>
            <person name="Chen C."/>
            <person name="Yanf M."/>
            <person name="Daum C."/>
            <person name="Ng V."/>
            <person name="Clum A."/>
            <person name="Steindorff A."/>
            <person name="Ohm R."/>
            <person name="Martin F."/>
            <person name="Silar P."/>
            <person name="Natvig D."/>
            <person name="Lalanne C."/>
            <person name="Gautier V."/>
            <person name="Ament-Velasquez S.L."/>
            <person name="Kruys A."/>
            <person name="Hutchinson M.I."/>
            <person name="Powell A.J."/>
            <person name="Barry K."/>
            <person name="Miller A.N."/>
            <person name="Grigoriev I.V."/>
            <person name="Debuchy R."/>
            <person name="Gladieux P."/>
            <person name="Thoren M.H."/>
            <person name="Johannesson H."/>
        </authorList>
    </citation>
    <scope>NUCLEOTIDE SEQUENCE</scope>
    <source>
        <strain evidence="2">CBS 307.81</strain>
    </source>
</reference>
<feature type="compositionally biased region" description="Low complexity" evidence="1">
    <location>
        <begin position="745"/>
        <end position="755"/>
    </location>
</feature>
<comment type="caution">
    <text evidence="2">The sequence shown here is derived from an EMBL/GenBank/DDBJ whole genome shotgun (WGS) entry which is preliminary data.</text>
</comment>
<dbReference type="PANTHER" id="PTHR28298:SF1">
    <property type="entry name" value="EISOSOME PROTEIN 1"/>
    <property type="match status" value="1"/>
</dbReference>
<feature type="region of interest" description="Disordered" evidence="1">
    <location>
        <begin position="321"/>
        <end position="366"/>
    </location>
</feature>
<feature type="compositionally biased region" description="Polar residues" evidence="1">
    <location>
        <begin position="686"/>
        <end position="718"/>
    </location>
</feature>
<accession>A0AA39Z7R5</accession>
<gene>
    <name evidence="2" type="ORF">QBC41DRAFT_327692</name>
</gene>
<dbReference type="GO" id="GO:0070941">
    <property type="term" value="P:eisosome assembly"/>
    <property type="evidence" value="ECO:0007669"/>
    <property type="project" value="TreeGrafter"/>
</dbReference>
<name>A0AA39Z7R5_9PEZI</name>
<feature type="region of interest" description="Disordered" evidence="1">
    <location>
        <begin position="487"/>
        <end position="672"/>
    </location>
</feature>
<feature type="compositionally biased region" description="Basic residues" evidence="1">
    <location>
        <begin position="602"/>
        <end position="618"/>
    </location>
</feature>
<dbReference type="InterPro" id="IPR024527">
    <property type="entry name" value="Eisosome1"/>
</dbReference>
<sequence length="837" mass="90652">MVSTSLTTHGVAPRPIAPNNTGRLRYANAEDLPSYPSAGLTEGSAAASAAATLGWANRKPTEVWKPNSNITGTSASTAALLAAGNKTSSVGRENLPVSTAGSQAAVAASSAQRQPKAPASPPSVWVSSAANLAFNANKPPPPTITVSNAAVATPEPTTLARQNSLRAAKGAMSGLRPRAKSTPQPVVQETYPDQANSASNALSAATMAHRPTLSESGGAVPFTTMDRRMFTSNPPVRLEVEEKQRADVLHASAVAMAKRMYNQQQRRTEESAKTHARSSSFPRHNPNRPLDADEEPPFVSNNLQEAAYRLAQERLAKLQEEHQKNRDMSDYYGTPGAPNRTKFGAIRGKLTRKRSSSDGDLLEDQRRSQHIRKQMSMLNSKLSEVDEEKRAKDRQALLATAQRNVRAQLHDMDEKVLAEKGGIKAKPTGDWERKALVAAQTRFDENNTSYHSGKIDIGGGKFMDQSEVDAIAARKVQPLLDEINERAEREKARLEEERLDEERRREEAEKERLREKEIQDIHKKLKDQQKEDEKARKAELKEENRRRKEEIKAIKQEHKQAAMEGKLKEKEVALPPPTTNPVEVVTEPTAEPSPETEDKQNTAHRHALSISFPRRKKTTKETPPSPEKSPKSEGESHGKVRTWLLSRLPRPRAKSSSAAEAPNDPNAAKKGGFIGGAALARLAHDNASSPSVAGSSQPQPFNRPSTSGADNLRTSSSMHEVAMAGRPAPRDEVGASSGLSPPPVAAVRPVTPTRTISQVSVPVSDVSERTVSSLSSSDEDGHAVDKFVEARSQLGSPLTPPRTTLGGRLGVPVAGGGINGRSSPLGRESRFSENLSE</sequence>
<protein>
    <recommendedName>
        <fullName evidence="4">Eisosome protein 1</fullName>
    </recommendedName>
</protein>
<evidence type="ECO:0000256" key="1">
    <source>
        <dbReference type="SAM" id="MobiDB-lite"/>
    </source>
</evidence>
<feature type="region of interest" description="Disordered" evidence="1">
    <location>
        <begin position="260"/>
        <end position="297"/>
    </location>
</feature>
<evidence type="ECO:0000313" key="2">
    <source>
        <dbReference type="EMBL" id="KAK0665590.1"/>
    </source>
</evidence>
<dbReference type="Pfam" id="PF12757">
    <property type="entry name" value="Eisosome1"/>
    <property type="match status" value="1"/>
</dbReference>
<dbReference type="EMBL" id="JAULSY010000107">
    <property type="protein sequence ID" value="KAK0665590.1"/>
    <property type="molecule type" value="Genomic_DNA"/>
</dbReference>
<evidence type="ECO:0000313" key="3">
    <source>
        <dbReference type="Proteomes" id="UP001174997"/>
    </source>
</evidence>
<feature type="region of interest" description="Disordered" evidence="1">
    <location>
        <begin position="685"/>
        <end position="837"/>
    </location>
</feature>
<feature type="compositionally biased region" description="Basic and acidic residues" evidence="1">
    <location>
        <begin position="487"/>
        <end position="572"/>
    </location>
</feature>
<feature type="compositionally biased region" description="Gly residues" evidence="1">
    <location>
        <begin position="807"/>
        <end position="819"/>
    </location>
</feature>
<feature type="compositionally biased region" description="Basic and acidic residues" evidence="1">
    <location>
        <begin position="628"/>
        <end position="638"/>
    </location>
</feature>
<evidence type="ECO:0008006" key="4">
    <source>
        <dbReference type="Google" id="ProtNLM"/>
    </source>
</evidence>
<proteinExistence type="predicted"/>
<keyword evidence="3" id="KW-1185">Reference proteome</keyword>
<feature type="region of interest" description="Disordered" evidence="1">
    <location>
        <begin position="1"/>
        <end position="22"/>
    </location>
</feature>
<dbReference type="Proteomes" id="UP001174997">
    <property type="component" value="Unassembled WGS sequence"/>
</dbReference>
<feature type="compositionally biased region" description="Basic and acidic residues" evidence="1">
    <location>
        <begin position="779"/>
        <end position="789"/>
    </location>
</feature>
<organism evidence="2 3">
    <name type="scientific">Cercophora samala</name>
    <dbReference type="NCBI Taxonomy" id="330535"/>
    <lineage>
        <taxon>Eukaryota</taxon>
        <taxon>Fungi</taxon>
        <taxon>Dikarya</taxon>
        <taxon>Ascomycota</taxon>
        <taxon>Pezizomycotina</taxon>
        <taxon>Sordariomycetes</taxon>
        <taxon>Sordariomycetidae</taxon>
        <taxon>Sordariales</taxon>
        <taxon>Lasiosphaeriaceae</taxon>
        <taxon>Cercophora</taxon>
    </lineage>
</organism>
<dbReference type="AlphaFoldDB" id="A0AA39Z7R5"/>